<comment type="caution">
    <text evidence="1">The sequence shown here is derived from an EMBL/GenBank/DDBJ whole genome shotgun (WGS) entry which is preliminary data.</text>
</comment>
<dbReference type="Proteomes" id="UP000187465">
    <property type="component" value="Unassembled WGS sequence"/>
</dbReference>
<dbReference type="EMBL" id="MKQP01000016">
    <property type="protein sequence ID" value="OMD32798.1"/>
    <property type="molecule type" value="Genomic_DNA"/>
</dbReference>
<organism evidence="1 2">
    <name type="scientific">Paenibacillus odorifer</name>
    <dbReference type="NCBI Taxonomy" id="189426"/>
    <lineage>
        <taxon>Bacteria</taxon>
        <taxon>Bacillati</taxon>
        <taxon>Bacillota</taxon>
        <taxon>Bacilli</taxon>
        <taxon>Bacillales</taxon>
        <taxon>Paenibacillaceae</taxon>
        <taxon>Paenibacillus</taxon>
    </lineage>
</organism>
<gene>
    <name evidence="1" type="ORF">BJP51_14860</name>
</gene>
<sequence length="155" mass="18434">MKYEFGIMASITELVEYPDEQNDAYIAHPNFQMIMDQLGITVPVAEIYEHFFANPVHNGHVLVYSNPVQPNACIVLDTYRDPLDQLDMIYFGWRCSSEIDLIRELSRRFYDECEFAVRYEEGQSVLYKLLKEDAYPRKFYYNTVFEQQLKRYPAK</sequence>
<evidence type="ECO:0000313" key="1">
    <source>
        <dbReference type="EMBL" id="OMD32798.1"/>
    </source>
</evidence>
<dbReference type="RefSeq" id="WP_036686427.1">
    <property type="nucleotide sequence ID" value="NZ_MKQP01000016.1"/>
</dbReference>
<dbReference type="AlphaFoldDB" id="A0A1R0XCK5"/>
<proteinExistence type="predicted"/>
<name>A0A1R0XCK5_9BACL</name>
<reference evidence="1 2" key="1">
    <citation type="submission" date="2016-10" db="EMBL/GenBank/DDBJ databases">
        <title>Paenibacillus species isolates.</title>
        <authorList>
            <person name="Beno S.M."/>
        </authorList>
    </citation>
    <scope>NUCLEOTIDE SEQUENCE [LARGE SCALE GENOMIC DNA]</scope>
    <source>
        <strain evidence="1 2">FSL H7-0604</strain>
    </source>
</reference>
<accession>A0A1R0XCK5</accession>
<evidence type="ECO:0000313" key="2">
    <source>
        <dbReference type="Proteomes" id="UP000187465"/>
    </source>
</evidence>
<protein>
    <submittedName>
        <fullName evidence="1">Uncharacterized protein</fullName>
    </submittedName>
</protein>